<dbReference type="Proteomes" id="UP000805649">
    <property type="component" value="Unassembled WGS sequence"/>
</dbReference>
<accession>A0ACC3YYC7</accession>
<dbReference type="EMBL" id="VUJX02000005">
    <property type="protein sequence ID" value="KAL0936949.1"/>
    <property type="molecule type" value="Genomic_DNA"/>
</dbReference>
<proteinExistence type="predicted"/>
<organism evidence="1 2">
    <name type="scientific">Colletotrichum truncatum</name>
    <name type="common">Anthracnose fungus</name>
    <name type="synonym">Colletotrichum capsici</name>
    <dbReference type="NCBI Taxonomy" id="5467"/>
    <lineage>
        <taxon>Eukaryota</taxon>
        <taxon>Fungi</taxon>
        <taxon>Dikarya</taxon>
        <taxon>Ascomycota</taxon>
        <taxon>Pezizomycotina</taxon>
        <taxon>Sordariomycetes</taxon>
        <taxon>Hypocreomycetidae</taxon>
        <taxon>Glomerellales</taxon>
        <taxon>Glomerellaceae</taxon>
        <taxon>Colletotrichum</taxon>
        <taxon>Colletotrichum truncatum species complex</taxon>
    </lineage>
</organism>
<gene>
    <name evidence="1" type="ORF">CTRU02_209165</name>
</gene>
<reference evidence="1 2" key="1">
    <citation type="journal article" date="2020" name="Phytopathology">
        <title>Genome Sequence Resources of Colletotrichum truncatum, C. plurivorum, C. musicola, and C. sojae: Four Species Pathogenic to Soybean (Glycine max).</title>
        <authorList>
            <person name="Rogerio F."/>
            <person name="Boufleur T.R."/>
            <person name="Ciampi-Guillardi M."/>
            <person name="Sukno S.A."/>
            <person name="Thon M.R."/>
            <person name="Massola Junior N.S."/>
            <person name="Baroncelli R."/>
        </authorList>
    </citation>
    <scope>NUCLEOTIDE SEQUENCE [LARGE SCALE GENOMIC DNA]</scope>
    <source>
        <strain evidence="1 2">CMES1059</strain>
    </source>
</reference>
<evidence type="ECO:0000313" key="2">
    <source>
        <dbReference type="Proteomes" id="UP000805649"/>
    </source>
</evidence>
<keyword evidence="1" id="KW-0808">Transferase</keyword>
<keyword evidence="2" id="KW-1185">Reference proteome</keyword>
<sequence>MYPSRLFAVLICVGQVCCSGLATLHAPLGGKAVNELAVIRDDTGTCPLPHGHLKLYLLSSQHNASSDHQSTCIWSDSRQQQYCVIADPHFNHEKGISVITTPERAQYIFKTMAAVSTHTNFPPESLFKTRPSGTKGRGIFATKYIPAGSLITQEPPIIFLDRNYIEAVSSEQDRIAIQTLAVEKLPRTTRQIFHELYAGPCGQNLTQRMWTNGYGVSGGPVPQWPGLDNESDLGMIAVHANISTLLQKINHSCRPNAATQWDWDILAHRLYAARDIAANEEITISYLNPIQTLQDRQEYSKDNLGFECACSQCKASSKFTDLSDDRINEILLLESYLESRQIAPAEPTAMAELLVSLYKQEGLHTFIGKAYAIAAREWNGAGYEYQARQWAYESVKAGLVAGSESGMEEYVNDMEALLDGSRKHWSWRYRVHI</sequence>
<name>A0ACC3YYC7_COLTU</name>
<comment type="caution">
    <text evidence="1">The sequence shown here is derived from an EMBL/GenBank/DDBJ whole genome shotgun (WGS) entry which is preliminary data.</text>
</comment>
<evidence type="ECO:0000313" key="1">
    <source>
        <dbReference type="EMBL" id="KAL0936949.1"/>
    </source>
</evidence>
<protein>
    <submittedName>
        <fullName evidence="1">Lysine methyltransferase</fullName>
    </submittedName>
</protein>
<keyword evidence="1" id="KW-0489">Methyltransferase</keyword>